<dbReference type="GO" id="GO:0005737">
    <property type="term" value="C:cytoplasm"/>
    <property type="evidence" value="ECO:0007669"/>
    <property type="project" value="TreeGrafter"/>
</dbReference>
<reference evidence="8 9" key="1">
    <citation type="submission" date="2013-02" db="EMBL/GenBank/DDBJ databases">
        <title>Genome sequence of Candida maltosa Xu316, a potential industrial strain for xylitol and ethanol production.</title>
        <authorList>
            <person name="Yu J."/>
            <person name="Wang Q."/>
            <person name="Geng X."/>
            <person name="Bao W."/>
            <person name="He P."/>
            <person name="Cai J."/>
        </authorList>
    </citation>
    <scope>NUCLEOTIDE SEQUENCE [LARGE SCALE GENOMIC DNA]</scope>
    <source>
        <strain evidence="9">Xu316</strain>
    </source>
</reference>
<evidence type="ECO:0000313" key="9">
    <source>
        <dbReference type="Proteomes" id="UP000011777"/>
    </source>
</evidence>
<keyword evidence="4" id="KW-0223">Dioxygenase</keyword>
<organism evidence="8 9">
    <name type="scientific">Candida maltosa (strain Xu316)</name>
    <name type="common">Yeast</name>
    <dbReference type="NCBI Taxonomy" id="1245528"/>
    <lineage>
        <taxon>Eukaryota</taxon>
        <taxon>Fungi</taxon>
        <taxon>Dikarya</taxon>
        <taxon>Ascomycota</taxon>
        <taxon>Saccharomycotina</taxon>
        <taxon>Pichiomycetes</taxon>
        <taxon>Debaryomycetaceae</taxon>
        <taxon>Candida/Lodderomyces clade</taxon>
        <taxon>Candida</taxon>
    </lineage>
</organism>
<evidence type="ECO:0000256" key="6">
    <source>
        <dbReference type="ARBA" id="ARBA00023004"/>
    </source>
</evidence>
<dbReference type="STRING" id="1245528.M3JDY6"/>
<dbReference type="eggNOG" id="ENOG502QT05">
    <property type="taxonomic scope" value="Eukaryota"/>
</dbReference>
<dbReference type="GO" id="GO:0000907">
    <property type="term" value="F:sulfonate dioxygenase activity"/>
    <property type="evidence" value="ECO:0007669"/>
    <property type="project" value="TreeGrafter"/>
</dbReference>
<dbReference type="Proteomes" id="UP000011777">
    <property type="component" value="Unassembled WGS sequence"/>
</dbReference>
<dbReference type="AlphaFoldDB" id="M3JDY6"/>
<dbReference type="GO" id="GO:0046872">
    <property type="term" value="F:metal ion binding"/>
    <property type="evidence" value="ECO:0007669"/>
    <property type="project" value="UniProtKB-KW"/>
</dbReference>
<keyword evidence="6" id="KW-0408">Iron</keyword>
<keyword evidence="9" id="KW-1185">Reference proteome</keyword>
<dbReference type="InterPro" id="IPR003819">
    <property type="entry name" value="TauD/TfdA-like"/>
</dbReference>
<dbReference type="SUPFAM" id="SSF51197">
    <property type="entry name" value="Clavaminate synthase-like"/>
    <property type="match status" value="1"/>
</dbReference>
<evidence type="ECO:0000313" key="8">
    <source>
        <dbReference type="EMBL" id="EMG50423.1"/>
    </source>
</evidence>
<sequence>MPSRYTTAARIIFAGENLVNDDKGHISVAPKLADKLAKDGNEYLPTWDFSEKYEPYEFFKYEDPALRANEKLPNLFPEGAKYEKTNVSPKLGTEITGIQLSQLNDAAKDEVALLAAQRGVLIFRDQDLIGKGPEFLTDYARHYGTLHIHPTSGAPKDHPDIHTVLSGGIKQDPFETRNNLVGFHSDVSYELNPTALSFLAVTNIPKAGGGDTVFANNVEAYERLSPLFKEKLAGLKAVHSGVDQANLAIFKKGVVKRHPVENSHPIVRTTPSGQKVLYVNGGFTRRIEGLKEEESTVLLKFLLDHVSKGHDFQIRVNWKPNTVVIFDNRVVSHSAILDFDTSDSRLIIRTAARGEHPVEDLKDLNKPEENNVYHGPEYLGDRLEGLTI</sequence>
<evidence type="ECO:0000256" key="2">
    <source>
        <dbReference type="ARBA" id="ARBA00005896"/>
    </source>
</evidence>
<dbReference type="EMBL" id="AOGT01000277">
    <property type="protein sequence ID" value="EMG50423.1"/>
    <property type="molecule type" value="Genomic_DNA"/>
</dbReference>
<dbReference type="InterPro" id="IPR051323">
    <property type="entry name" value="AtsK-like"/>
</dbReference>
<dbReference type="PANTHER" id="PTHR30468:SF1">
    <property type="entry name" value="ALPHA-KETOGLUTARATE-DEPENDENT SULFONATE DIOXYGENASE"/>
    <property type="match status" value="1"/>
</dbReference>
<dbReference type="OrthoDB" id="10257314at2759"/>
<dbReference type="PANTHER" id="PTHR30468">
    <property type="entry name" value="ALPHA-KETOGLUTARATE-DEPENDENT SULFONATE DIOXYGENASE"/>
    <property type="match status" value="1"/>
</dbReference>
<keyword evidence="3" id="KW-0479">Metal-binding</keyword>
<protein>
    <recommendedName>
        <fullName evidence="7">TauD/TfdA-like domain-containing protein</fullName>
    </recommendedName>
</protein>
<dbReference type="GO" id="GO:0044273">
    <property type="term" value="P:sulfur compound catabolic process"/>
    <property type="evidence" value="ECO:0007669"/>
    <property type="project" value="TreeGrafter"/>
</dbReference>
<evidence type="ECO:0000256" key="5">
    <source>
        <dbReference type="ARBA" id="ARBA00023002"/>
    </source>
</evidence>
<proteinExistence type="inferred from homology"/>
<dbReference type="Pfam" id="PF02668">
    <property type="entry name" value="TauD"/>
    <property type="match status" value="1"/>
</dbReference>
<comment type="similarity">
    <text evidence="2">Belongs to the TfdA dioxygenase family.</text>
</comment>
<dbReference type="InterPro" id="IPR042098">
    <property type="entry name" value="TauD-like_sf"/>
</dbReference>
<accession>M3JDY6</accession>
<name>M3JDY6_CANMX</name>
<dbReference type="FunFam" id="3.60.130.10:FF:000003">
    <property type="entry name" value="Alpha-ketoglutarate-dependent taurine dioxygenase"/>
    <property type="match status" value="1"/>
</dbReference>
<comment type="caution">
    <text evidence="8">The sequence shown here is derived from an EMBL/GenBank/DDBJ whole genome shotgun (WGS) entry which is preliminary data.</text>
</comment>
<gene>
    <name evidence="8" type="ORF">G210_4533</name>
</gene>
<keyword evidence="5" id="KW-0560">Oxidoreductase</keyword>
<evidence type="ECO:0000256" key="3">
    <source>
        <dbReference type="ARBA" id="ARBA00022723"/>
    </source>
</evidence>
<evidence type="ECO:0000256" key="1">
    <source>
        <dbReference type="ARBA" id="ARBA00001954"/>
    </source>
</evidence>
<comment type="cofactor">
    <cofactor evidence="1">
        <name>Fe(2+)</name>
        <dbReference type="ChEBI" id="CHEBI:29033"/>
    </cofactor>
</comment>
<feature type="domain" description="TauD/TfdA-like" evidence="7">
    <location>
        <begin position="87"/>
        <end position="350"/>
    </location>
</feature>
<dbReference type="HOGENOM" id="CLU_036005_0_0_1"/>
<dbReference type="OMA" id="FVDAYPK"/>
<evidence type="ECO:0000256" key="4">
    <source>
        <dbReference type="ARBA" id="ARBA00022964"/>
    </source>
</evidence>
<evidence type="ECO:0000259" key="7">
    <source>
        <dbReference type="Pfam" id="PF02668"/>
    </source>
</evidence>
<dbReference type="Gene3D" id="3.60.130.10">
    <property type="entry name" value="Clavaminate synthase-like"/>
    <property type="match status" value="1"/>
</dbReference>